<feature type="non-terminal residue" evidence="4">
    <location>
        <position position="111"/>
    </location>
</feature>
<evidence type="ECO:0000256" key="3">
    <source>
        <dbReference type="ARBA" id="ARBA00023274"/>
    </source>
</evidence>
<dbReference type="GO" id="GO:0022627">
    <property type="term" value="C:cytosolic small ribosomal subunit"/>
    <property type="evidence" value="ECO:0007669"/>
    <property type="project" value="TreeGrafter"/>
</dbReference>
<name>A0A103XIJ1_CYNCS</name>
<protein>
    <submittedName>
        <fullName evidence="4">Ribosomal protein S19/S15</fullName>
    </submittedName>
</protein>
<dbReference type="EMBL" id="LEKV01005037">
    <property type="protein sequence ID" value="KVH91383.1"/>
    <property type="molecule type" value="Genomic_DNA"/>
</dbReference>
<dbReference type="PANTHER" id="PTHR11880">
    <property type="entry name" value="RIBOSOMAL PROTEIN S19P FAMILY MEMBER"/>
    <property type="match status" value="1"/>
</dbReference>
<sequence>QERSVAQLGTPTASLKHKSCNSTDVAVAGVPNKRMSKNFSFRGVDLDALLDMSMDKLVKHFTARARRSFLPFENSKTAISHDIYWIVLWTPMLRGFVQNGEERRYLTKHAP</sequence>
<gene>
    <name evidence="4" type="ORF">Ccrd_006594</name>
</gene>
<dbReference type="GO" id="GO:0006412">
    <property type="term" value="P:translation"/>
    <property type="evidence" value="ECO:0007669"/>
    <property type="project" value="InterPro"/>
</dbReference>
<dbReference type="GO" id="GO:0000028">
    <property type="term" value="P:ribosomal small subunit assembly"/>
    <property type="evidence" value="ECO:0007669"/>
    <property type="project" value="TreeGrafter"/>
</dbReference>
<comment type="caution">
    <text evidence="4">The sequence shown here is derived from an EMBL/GenBank/DDBJ whole genome shotgun (WGS) entry which is preliminary data.</text>
</comment>
<evidence type="ECO:0000313" key="5">
    <source>
        <dbReference type="Proteomes" id="UP000243975"/>
    </source>
</evidence>
<accession>A0A103XIJ1</accession>
<dbReference type="PANTHER" id="PTHR11880:SF2">
    <property type="entry name" value="SMALL RIBOSOMAL SUBUNIT PROTEIN US19"/>
    <property type="match status" value="1"/>
</dbReference>
<dbReference type="InterPro" id="IPR002222">
    <property type="entry name" value="Ribosomal_uS19"/>
</dbReference>
<keyword evidence="2 4" id="KW-0689">Ribosomal protein</keyword>
<dbReference type="Gramene" id="KVH91383">
    <property type="protein sequence ID" value="KVH91383"/>
    <property type="gene ID" value="Ccrd_006594"/>
</dbReference>
<comment type="similarity">
    <text evidence="1">Belongs to the universal ribosomal protein uS19 family.</text>
</comment>
<dbReference type="Gene3D" id="3.30.860.10">
    <property type="entry name" value="30s Ribosomal Protein S19, Chain A"/>
    <property type="match status" value="1"/>
</dbReference>
<dbReference type="STRING" id="59895.A0A103XIJ1"/>
<dbReference type="InterPro" id="IPR023575">
    <property type="entry name" value="Ribosomal_uS19_SF"/>
</dbReference>
<evidence type="ECO:0000256" key="1">
    <source>
        <dbReference type="ARBA" id="ARBA00007345"/>
    </source>
</evidence>
<reference evidence="4 5" key="1">
    <citation type="journal article" date="2016" name="Sci. Rep.">
        <title>The genome sequence of the outbreeding globe artichoke constructed de novo incorporating a phase-aware low-pass sequencing strategy of F1 progeny.</title>
        <authorList>
            <person name="Scaglione D."/>
            <person name="Reyes-Chin-Wo S."/>
            <person name="Acquadro A."/>
            <person name="Froenicke L."/>
            <person name="Portis E."/>
            <person name="Beitel C."/>
            <person name="Tirone M."/>
            <person name="Mauro R."/>
            <person name="Lo Monaco A."/>
            <person name="Mauromicale G."/>
            <person name="Faccioli P."/>
            <person name="Cattivelli L."/>
            <person name="Rieseberg L."/>
            <person name="Michelmore R."/>
            <person name="Lanteri S."/>
        </authorList>
    </citation>
    <scope>NUCLEOTIDE SEQUENCE [LARGE SCALE GENOMIC DNA]</scope>
    <source>
        <strain evidence="4">2C</strain>
    </source>
</reference>
<evidence type="ECO:0000256" key="2">
    <source>
        <dbReference type="ARBA" id="ARBA00022980"/>
    </source>
</evidence>
<proteinExistence type="inferred from homology"/>
<dbReference type="AlphaFoldDB" id="A0A103XIJ1"/>
<dbReference type="Proteomes" id="UP000243975">
    <property type="component" value="Unassembled WGS sequence"/>
</dbReference>
<evidence type="ECO:0000313" key="4">
    <source>
        <dbReference type="EMBL" id="KVH91383.1"/>
    </source>
</evidence>
<keyword evidence="3" id="KW-0687">Ribonucleoprotein</keyword>
<dbReference type="GO" id="GO:0003735">
    <property type="term" value="F:structural constituent of ribosome"/>
    <property type="evidence" value="ECO:0007669"/>
    <property type="project" value="InterPro"/>
</dbReference>
<keyword evidence="5" id="KW-1185">Reference proteome</keyword>
<organism evidence="4 5">
    <name type="scientific">Cynara cardunculus var. scolymus</name>
    <name type="common">Globe artichoke</name>
    <name type="synonym">Cynara scolymus</name>
    <dbReference type="NCBI Taxonomy" id="59895"/>
    <lineage>
        <taxon>Eukaryota</taxon>
        <taxon>Viridiplantae</taxon>
        <taxon>Streptophyta</taxon>
        <taxon>Embryophyta</taxon>
        <taxon>Tracheophyta</taxon>
        <taxon>Spermatophyta</taxon>
        <taxon>Magnoliopsida</taxon>
        <taxon>eudicotyledons</taxon>
        <taxon>Gunneridae</taxon>
        <taxon>Pentapetalae</taxon>
        <taxon>asterids</taxon>
        <taxon>campanulids</taxon>
        <taxon>Asterales</taxon>
        <taxon>Asteraceae</taxon>
        <taxon>Carduoideae</taxon>
        <taxon>Cardueae</taxon>
        <taxon>Carduinae</taxon>
        <taxon>Cynara</taxon>
    </lineage>
</organism>